<dbReference type="AlphaFoldDB" id="A0A3E4PLK2"/>
<organism evidence="1 2">
    <name type="scientific">Dorea formicigenerans</name>
    <dbReference type="NCBI Taxonomy" id="39486"/>
    <lineage>
        <taxon>Bacteria</taxon>
        <taxon>Bacillati</taxon>
        <taxon>Bacillota</taxon>
        <taxon>Clostridia</taxon>
        <taxon>Lachnospirales</taxon>
        <taxon>Lachnospiraceae</taxon>
        <taxon>Dorea</taxon>
    </lineage>
</organism>
<gene>
    <name evidence="1" type="ORF">DXC93_12105</name>
</gene>
<evidence type="ECO:0000313" key="2">
    <source>
        <dbReference type="Proteomes" id="UP000261324"/>
    </source>
</evidence>
<reference evidence="1 2" key="1">
    <citation type="submission" date="2018-08" db="EMBL/GenBank/DDBJ databases">
        <title>A genome reference for cultivated species of the human gut microbiota.</title>
        <authorList>
            <person name="Zou Y."/>
            <person name="Xue W."/>
            <person name="Luo G."/>
        </authorList>
    </citation>
    <scope>NUCLEOTIDE SEQUENCE [LARGE SCALE GENOMIC DNA]</scope>
    <source>
        <strain evidence="1 2">TF09-3</strain>
    </source>
</reference>
<name>A0A3E4PLK2_9FIRM</name>
<dbReference type="Proteomes" id="UP000261324">
    <property type="component" value="Unassembled WGS sequence"/>
</dbReference>
<protein>
    <submittedName>
        <fullName evidence="1">Uncharacterized protein</fullName>
    </submittedName>
</protein>
<evidence type="ECO:0000313" key="1">
    <source>
        <dbReference type="EMBL" id="RGK80725.1"/>
    </source>
</evidence>
<proteinExistence type="predicted"/>
<accession>A0A3E4PLK2</accession>
<sequence>MFDRDYQSNTDVLFINKMISTLGNARDNGGYDRQGLLLLSYPAIESFTLSNFKHHVFEERKETGKELKQYLHSRHINHQNITEESLMCAVRELWEALQKIGKLKLDLDDFREVNKKIFDFEEKEMESNKAYRILSLLCVSLLDLGLLEIEEET</sequence>
<dbReference type="EMBL" id="QSRA01000017">
    <property type="protein sequence ID" value="RGK80725.1"/>
    <property type="molecule type" value="Genomic_DNA"/>
</dbReference>
<comment type="caution">
    <text evidence="1">The sequence shown here is derived from an EMBL/GenBank/DDBJ whole genome shotgun (WGS) entry which is preliminary data.</text>
</comment>